<protein>
    <recommendedName>
        <fullName evidence="5">Secreted protein</fullName>
    </recommendedName>
</protein>
<keyword evidence="4" id="KW-1185">Reference proteome</keyword>
<evidence type="ECO:0008006" key="5">
    <source>
        <dbReference type="Google" id="ProtNLM"/>
    </source>
</evidence>
<comment type="caution">
    <text evidence="3">The sequence shown here is derived from an EMBL/GenBank/DDBJ whole genome shotgun (WGS) entry which is preliminary data.</text>
</comment>
<sequence length="86" mass="10351">MKVIKITFLLIVIFFNANCSSCKDQLPPTPDSIKNQSEKTRIKNAKKALRRNERIIRMQERNKRESTDELRDEQMQDYEITLREMY</sequence>
<accession>A0ABM8KSJ7</accession>
<name>A0ABM8KSJ7_9FLAO</name>
<gene>
    <name evidence="3" type="ORF">FLACOL7796_04710</name>
</gene>
<evidence type="ECO:0000256" key="2">
    <source>
        <dbReference type="SAM" id="SignalP"/>
    </source>
</evidence>
<feature type="chain" id="PRO_5045429257" description="Secreted protein" evidence="2">
    <location>
        <begin position="20"/>
        <end position="86"/>
    </location>
</feature>
<feature type="region of interest" description="Disordered" evidence="1">
    <location>
        <begin position="26"/>
        <end position="46"/>
    </location>
</feature>
<dbReference type="Proteomes" id="UP000474567">
    <property type="component" value="Unassembled WGS sequence"/>
</dbReference>
<organism evidence="3 4">
    <name type="scientific">Flavobacterium collinsii</name>
    <dbReference type="NCBI Taxonomy" id="1114861"/>
    <lineage>
        <taxon>Bacteria</taxon>
        <taxon>Pseudomonadati</taxon>
        <taxon>Bacteroidota</taxon>
        <taxon>Flavobacteriia</taxon>
        <taxon>Flavobacteriales</taxon>
        <taxon>Flavobacteriaceae</taxon>
        <taxon>Flavobacterium</taxon>
    </lineage>
</organism>
<evidence type="ECO:0000256" key="1">
    <source>
        <dbReference type="SAM" id="MobiDB-lite"/>
    </source>
</evidence>
<proteinExistence type="predicted"/>
<reference evidence="3 4" key="1">
    <citation type="submission" date="2020-02" db="EMBL/GenBank/DDBJ databases">
        <authorList>
            <person name="Criscuolo A."/>
        </authorList>
    </citation>
    <scope>NUCLEOTIDE SEQUENCE [LARGE SCALE GENOMIC DNA]</scope>
    <source>
        <strain evidence="3">CECT7796</strain>
    </source>
</reference>
<dbReference type="EMBL" id="CADCST010000188">
    <property type="protein sequence ID" value="CAA9203368.1"/>
    <property type="molecule type" value="Genomic_DNA"/>
</dbReference>
<dbReference type="RefSeq" id="WP_173968493.1">
    <property type="nucleotide sequence ID" value="NZ_CADCST010000188.1"/>
</dbReference>
<keyword evidence="2" id="KW-0732">Signal</keyword>
<feature type="signal peptide" evidence="2">
    <location>
        <begin position="1"/>
        <end position="19"/>
    </location>
</feature>
<evidence type="ECO:0000313" key="4">
    <source>
        <dbReference type="Proteomes" id="UP000474567"/>
    </source>
</evidence>
<evidence type="ECO:0000313" key="3">
    <source>
        <dbReference type="EMBL" id="CAA9203368.1"/>
    </source>
</evidence>